<keyword evidence="1" id="KW-0547">Nucleotide-binding</keyword>
<dbReference type="SUPFAM" id="SSF52540">
    <property type="entry name" value="P-loop containing nucleoside triphosphate hydrolases"/>
    <property type="match status" value="1"/>
</dbReference>
<organism evidence="6 7">
    <name type="scientific">Marinococcus luteus</name>
    <dbReference type="NCBI Taxonomy" id="1122204"/>
    <lineage>
        <taxon>Bacteria</taxon>
        <taxon>Bacillati</taxon>
        <taxon>Bacillota</taxon>
        <taxon>Bacilli</taxon>
        <taxon>Bacillales</taxon>
        <taxon>Bacillaceae</taxon>
        <taxon>Marinococcus</taxon>
    </lineage>
</organism>
<evidence type="ECO:0000256" key="1">
    <source>
        <dbReference type="ARBA" id="ARBA00022741"/>
    </source>
</evidence>
<evidence type="ECO:0000259" key="4">
    <source>
        <dbReference type="PROSITE" id="PS51192"/>
    </source>
</evidence>
<dbReference type="RefSeq" id="WP_091613587.1">
    <property type="nucleotide sequence ID" value="NZ_FNNC01000003.1"/>
</dbReference>
<dbReference type="GO" id="GO:0043138">
    <property type="term" value="F:3'-5' DNA helicase activity"/>
    <property type="evidence" value="ECO:0007669"/>
    <property type="project" value="TreeGrafter"/>
</dbReference>
<dbReference type="InterPro" id="IPR014001">
    <property type="entry name" value="Helicase_ATP-bd"/>
</dbReference>
<dbReference type="InterPro" id="IPR006935">
    <property type="entry name" value="Helicase/UvrB_N"/>
</dbReference>
<sequence>MNMLSTWFTGCRRPASPFPSFSSVSNPSTTILPDYEQMQAHCSGRALLAQELPYAQKIIDTYVQAEMLQAVPAITQQGSFSQCLRCSNKNPGLFGSHTCACGSGRCVYCRECLEMGRVSACTPLYCWTGPEAAPVYSDPLVWSGRLSSEQEQASRAAANAGLLKQELYIWAVCGAGKTEMMFQAVAEALARGERVLWATPRTDVVRELYPRLAGVFPEVPAASWYAGSPDARPEARLVLATAHQARRFKGAFDMAVIDEVDAFPYVFDPGLQQAVQEACRPQAAVIYLSATPGKHEQRRMKSGALAYVRVPRRFHGQPLPMPACRWAGNWRLQLTRGGLPHALMQWCRSRDTAYPLFVFVPSVAAVRPVVEALRAEGFRCDGVHADDEKREEKITAFRKGDIDILVTTTILERGVTIPKADVAVLGADDDIFTESALVQIAGRAGRNPERPEGDVVFFHYGRTRAMQQTIRHIQTMNREEAEPGE</sequence>
<reference evidence="6 7" key="1">
    <citation type="submission" date="2016-10" db="EMBL/GenBank/DDBJ databases">
        <authorList>
            <person name="de Groot N.N."/>
        </authorList>
    </citation>
    <scope>NUCLEOTIDE SEQUENCE [LARGE SCALE GENOMIC DNA]</scope>
    <source>
        <strain evidence="6 7">DSM 23126</strain>
    </source>
</reference>
<dbReference type="GO" id="GO:0006270">
    <property type="term" value="P:DNA replication initiation"/>
    <property type="evidence" value="ECO:0007669"/>
    <property type="project" value="TreeGrafter"/>
</dbReference>
<dbReference type="PANTHER" id="PTHR30580:SF1">
    <property type="entry name" value="COMF OPERON PROTEIN 1"/>
    <property type="match status" value="1"/>
</dbReference>
<evidence type="ECO:0000256" key="2">
    <source>
        <dbReference type="ARBA" id="ARBA00022840"/>
    </source>
</evidence>
<dbReference type="GO" id="GO:0003677">
    <property type="term" value="F:DNA binding"/>
    <property type="evidence" value="ECO:0007669"/>
    <property type="project" value="UniProtKB-KW"/>
</dbReference>
<dbReference type="InterPro" id="IPR001650">
    <property type="entry name" value="Helicase_C-like"/>
</dbReference>
<dbReference type="InterPro" id="IPR027417">
    <property type="entry name" value="P-loop_NTPase"/>
</dbReference>
<gene>
    <name evidence="6" type="ORF">SAMN05421781_1640</name>
</gene>
<dbReference type="OrthoDB" id="2077914at2"/>
<dbReference type="GO" id="GO:0005524">
    <property type="term" value="F:ATP binding"/>
    <property type="evidence" value="ECO:0007669"/>
    <property type="project" value="UniProtKB-KW"/>
</dbReference>
<dbReference type="Proteomes" id="UP000199488">
    <property type="component" value="Unassembled WGS sequence"/>
</dbReference>
<dbReference type="Pfam" id="PF04851">
    <property type="entry name" value="ResIII"/>
    <property type="match status" value="1"/>
</dbReference>
<dbReference type="PANTHER" id="PTHR30580">
    <property type="entry name" value="PRIMOSOMAL PROTEIN N"/>
    <property type="match status" value="1"/>
</dbReference>
<dbReference type="GO" id="GO:0016787">
    <property type="term" value="F:hydrolase activity"/>
    <property type="evidence" value="ECO:0007669"/>
    <property type="project" value="InterPro"/>
</dbReference>
<evidence type="ECO:0000256" key="3">
    <source>
        <dbReference type="ARBA" id="ARBA00023125"/>
    </source>
</evidence>
<dbReference type="PROSITE" id="PS51194">
    <property type="entry name" value="HELICASE_CTER"/>
    <property type="match status" value="1"/>
</dbReference>
<dbReference type="EMBL" id="FNNC01000003">
    <property type="protein sequence ID" value="SDW53179.1"/>
    <property type="molecule type" value="Genomic_DNA"/>
</dbReference>
<evidence type="ECO:0000259" key="5">
    <source>
        <dbReference type="PROSITE" id="PS51194"/>
    </source>
</evidence>
<dbReference type="SMART" id="SM00487">
    <property type="entry name" value="DEXDc"/>
    <property type="match status" value="1"/>
</dbReference>
<dbReference type="STRING" id="1122204.SAMN05421781_1640"/>
<keyword evidence="2" id="KW-0067">ATP-binding</keyword>
<dbReference type="Pfam" id="PF00271">
    <property type="entry name" value="Helicase_C"/>
    <property type="match status" value="1"/>
</dbReference>
<keyword evidence="3" id="KW-0238">DNA-binding</keyword>
<feature type="domain" description="Helicase C-terminal" evidence="5">
    <location>
        <begin position="348"/>
        <end position="485"/>
    </location>
</feature>
<accession>A0A1H2UC67</accession>
<dbReference type="Gene3D" id="3.40.50.300">
    <property type="entry name" value="P-loop containing nucleotide triphosphate hydrolases"/>
    <property type="match status" value="2"/>
</dbReference>
<protein>
    <submittedName>
        <fullName evidence="6">Competence protein ComFA</fullName>
    </submittedName>
</protein>
<feature type="domain" description="Helicase ATP-binding" evidence="4">
    <location>
        <begin position="158"/>
        <end position="310"/>
    </location>
</feature>
<evidence type="ECO:0000313" key="7">
    <source>
        <dbReference type="Proteomes" id="UP000199488"/>
    </source>
</evidence>
<dbReference type="GO" id="GO:0006302">
    <property type="term" value="P:double-strand break repair"/>
    <property type="evidence" value="ECO:0007669"/>
    <property type="project" value="TreeGrafter"/>
</dbReference>
<dbReference type="GO" id="GO:0006310">
    <property type="term" value="P:DNA recombination"/>
    <property type="evidence" value="ECO:0007669"/>
    <property type="project" value="TreeGrafter"/>
</dbReference>
<dbReference type="AlphaFoldDB" id="A0A1H2UC67"/>
<proteinExistence type="predicted"/>
<dbReference type="PROSITE" id="PS51192">
    <property type="entry name" value="HELICASE_ATP_BIND_1"/>
    <property type="match status" value="1"/>
</dbReference>
<name>A0A1H2UC67_9BACI</name>
<keyword evidence="7" id="KW-1185">Reference proteome</keyword>
<evidence type="ECO:0000313" key="6">
    <source>
        <dbReference type="EMBL" id="SDW53179.1"/>
    </source>
</evidence>
<dbReference type="SMART" id="SM00490">
    <property type="entry name" value="HELICc"/>
    <property type="match status" value="1"/>
</dbReference>